<evidence type="ECO:0000313" key="1">
    <source>
        <dbReference type="EMBL" id="WSB99100.1"/>
    </source>
</evidence>
<evidence type="ECO:0000313" key="2">
    <source>
        <dbReference type="Proteomes" id="UP001348369"/>
    </source>
</evidence>
<name>A0ACD4ZLA7_9ACTN</name>
<sequence length="184" mass="20426">MTGVSDERRIVKVSKYLAKHLRHQPERIGITLDANGWVPVDELMTAAAAHGFRLSRAELDHVVAVNDKRRFTIDGDRIRANQGHTVTVDLELAPAQPPAYLYHGTVARNLDAIRAEGLRPMDRHHVHLSPDRETATRVGARHGRPVVLPVDAGAMHRDGLVFHVSANGVWLADSVPPRYLRFPG</sequence>
<dbReference type="EMBL" id="CP109109">
    <property type="protein sequence ID" value="WSB99100.1"/>
    <property type="molecule type" value="Genomic_DNA"/>
</dbReference>
<reference evidence="1" key="1">
    <citation type="submission" date="2022-10" db="EMBL/GenBank/DDBJ databases">
        <title>The complete genomes of actinobacterial strains from the NBC collection.</title>
        <authorList>
            <person name="Joergensen T.S."/>
            <person name="Alvarez Arevalo M."/>
            <person name="Sterndorff E.B."/>
            <person name="Faurdal D."/>
            <person name="Vuksanovic O."/>
            <person name="Mourched A.-S."/>
            <person name="Charusanti P."/>
            <person name="Shaw S."/>
            <person name="Blin K."/>
            <person name="Weber T."/>
        </authorList>
    </citation>
    <scope>NUCLEOTIDE SEQUENCE</scope>
    <source>
        <strain evidence="1">NBC 01771</strain>
    </source>
</reference>
<protein>
    <submittedName>
        <fullName evidence="1">RNA 2'-phosphotransferase</fullName>
        <ecNumber evidence="1">2.7.1.-</ecNumber>
    </submittedName>
</protein>
<accession>A0ACD4ZLA7</accession>
<proteinExistence type="predicted"/>
<keyword evidence="1" id="KW-0808">Transferase</keyword>
<dbReference type="Proteomes" id="UP001348369">
    <property type="component" value="Chromosome"/>
</dbReference>
<gene>
    <name evidence="1" type="ORF">OG835_20110</name>
</gene>
<keyword evidence="2" id="KW-1185">Reference proteome</keyword>
<organism evidence="1 2">
    <name type="scientific">Streptomyces scopuliridis</name>
    <dbReference type="NCBI Taxonomy" id="452529"/>
    <lineage>
        <taxon>Bacteria</taxon>
        <taxon>Bacillati</taxon>
        <taxon>Actinomycetota</taxon>
        <taxon>Actinomycetes</taxon>
        <taxon>Kitasatosporales</taxon>
        <taxon>Streptomycetaceae</taxon>
        <taxon>Streptomyces</taxon>
    </lineage>
</organism>
<dbReference type="EC" id="2.7.1.-" evidence="1"/>